<dbReference type="Proteomes" id="UP000192660">
    <property type="component" value="Unassembled WGS sequence"/>
</dbReference>
<reference evidence="2" key="1">
    <citation type="submission" date="2017-04" db="EMBL/GenBank/DDBJ databases">
        <authorList>
            <person name="Varghese N."/>
            <person name="Submissions S."/>
        </authorList>
    </citation>
    <scope>NUCLEOTIDE SEQUENCE [LARGE SCALE GENOMIC DNA]</scope>
    <source>
        <strain evidence="2">DSM 9293</strain>
    </source>
</reference>
<evidence type="ECO:0000313" key="2">
    <source>
        <dbReference type="Proteomes" id="UP000192660"/>
    </source>
</evidence>
<dbReference type="EMBL" id="FWWY01000001">
    <property type="protein sequence ID" value="SMC06986.1"/>
    <property type="molecule type" value="Genomic_DNA"/>
</dbReference>
<evidence type="ECO:0000313" key="1">
    <source>
        <dbReference type="EMBL" id="SMC06986.1"/>
    </source>
</evidence>
<sequence>MHDMLRWDNETELRLQEVQNTLPDNARQLLCQWQQQHVSFSRMYLLLALAEARWVDHHGPLIGHGTFNGGPIMKASTLLYPPYQNLALLHMAHYVLGLIRHPNYGPYLMGEHLKTQESLEEIQHQFIPDLETGEMPLLSENRAAELATLAGIHARWLMIRAALRQYPENEHRLLIVQRALEFLDDTNGWHYAEAFFRAAIQYLGHRPDVHFTKQVLAAWLGTRAPLWQGTIDAKEVEKLRQDLVRCEFGQEPQKIITAISQNINGSTLLEAISLTASTLMFLSGFDAHAVTGIHCVIDLLRDQRCPIDIRHLAWPLVLSSSRTRRQKAKRTDWIVDDPVTHVMQQGITSSSRVISRDDIIKSLYTDRTGLEAASYTRQYLQTGGDPTQLTRVFIETALTTEEPFDALHNVKMLWGLLNETLHCRSPAHWIHLSAGARVIAQSITASPTTTSILQQWDKLNACIKE</sequence>
<dbReference type="AlphaFoldDB" id="A0A1W1WL50"/>
<keyword evidence="2" id="KW-1185">Reference proteome</keyword>
<dbReference type="RefSeq" id="WP_084661701.1">
    <property type="nucleotide sequence ID" value="NZ_FWWY01000001.1"/>
</dbReference>
<name>A0A1W1WL50_SULTA</name>
<gene>
    <name evidence="1" type="ORF">SAMN00768000_3141</name>
</gene>
<dbReference type="OrthoDB" id="2379475at2"/>
<proteinExistence type="predicted"/>
<organism evidence="1 2">
    <name type="scientific">Sulfobacillus thermosulfidooxidans (strain DSM 9293 / VKM B-1269 / AT-1)</name>
    <dbReference type="NCBI Taxonomy" id="929705"/>
    <lineage>
        <taxon>Bacteria</taxon>
        <taxon>Bacillati</taxon>
        <taxon>Bacillota</taxon>
        <taxon>Clostridia</taxon>
        <taxon>Eubacteriales</taxon>
        <taxon>Clostridiales Family XVII. Incertae Sedis</taxon>
        <taxon>Sulfobacillus</taxon>
    </lineage>
</organism>
<accession>A0A1W1WL50</accession>
<protein>
    <submittedName>
        <fullName evidence="1">Uncharacterized protein</fullName>
    </submittedName>
</protein>